<reference evidence="1 2" key="1">
    <citation type="journal article" date="2011" name="Science">
        <title>The Selaginella genome identifies genetic changes associated with the evolution of vascular plants.</title>
        <authorList>
            <person name="Banks J.A."/>
            <person name="Nishiyama T."/>
            <person name="Hasebe M."/>
            <person name="Bowman J.L."/>
            <person name="Gribskov M."/>
            <person name="dePamphilis C."/>
            <person name="Albert V.A."/>
            <person name="Aono N."/>
            <person name="Aoyama T."/>
            <person name="Ambrose B.A."/>
            <person name="Ashton N.W."/>
            <person name="Axtell M.J."/>
            <person name="Barker E."/>
            <person name="Barker M.S."/>
            <person name="Bennetzen J.L."/>
            <person name="Bonawitz N.D."/>
            <person name="Chapple C."/>
            <person name="Cheng C."/>
            <person name="Correa L.G."/>
            <person name="Dacre M."/>
            <person name="DeBarry J."/>
            <person name="Dreyer I."/>
            <person name="Elias M."/>
            <person name="Engstrom E.M."/>
            <person name="Estelle M."/>
            <person name="Feng L."/>
            <person name="Finet C."/>
            <person name="Floyd S.K."/>
            <person name="Frommer W.B."/>
            <person name="Fujita T."/>
            <person name="Gramzow L."/>
            <person name="Gutensohn M."/>
            <person name="Harholt J."/>
            <person name="Hattori M."/>
            <person name="Heyl A."/>
            <person name="Hirai T."/>
            <person name="Hiwatashi Y."/>
            <person name="Ishikawa M."/>
            <person name="Iwata M."/>
            <person name="Karol K.G."/>
            <person name="Koehler B."/>
            <person name="Kolukisaoglu U."/>
            <person name="Kubo M."/>
            <person name="Kurata T."/>
            <person name="Lalonde S."/>
            <person name="Li K."/>
            <person name="Li Y."/>
            <person name="Litt A."/>
            <person name="Lyons E."/>
            <person name="Manning G."/>
            <person name="Maruyama T."/>
            <person name="Michael T.P."/>
            <person name="Mikami K."/>
            <person name="Miyazaki S."/>
            <person name="Morinaga S."/>
            <person name="Murata T."/>
            <person name="Mueller-Roeber B."/>
            <person name="Nelson D.R."/>
            <person name="Obara M."/>
            <person name="Oguri Y."/>
            <person name="Olmstead R.G."/>
            <person name="Onodera N."/>
            <person name="Petersen B.L."/>
            <person name="Pils B."/>
            <person name="Prigge M."/>
            <person name="Rensing S.A."/>
            <person name="Riano-Pachon D.M."/>
            <person name="Roberts A.W."/>
            <person name="Sato Y."/>
            <person name="Scheller H.V."/>
            <person name="Schulz B."/>
            <person name="Schulz C."/>
            <person name="Shakirov E.V."/>
            <person name="Shibagaki N."/>
            <person name="Shinohara N."/>
            <person name="Shippen D.E."/>
            <person name="Soerensen I."/>
            <person name="Sotooka R."/>
            <person name="Sugimoto N."/>
            <person name="Sugita M."/>
            <person name="Sumikawa N."/>
            <person name="Tanurdzic M."/>
            <person name="Theissen G."/>
            <person name="Ulvskov P."/>
            <person name="Wakazuki S."/>
            <person name="Weng J.K."/>
            <person name="Willats W.W."/>
            <person name="Wipf D."/>
            <person name="Wolf P.G."/>
            <person name="Yang L."/>
            <person name="Zimmer A.D."/>
            <person name="Zhu Q."/>
            <person name="Mitros T."/>
            <person name="Hellsten U."/>
            <person name="Loque D."/>
            <person name="Otillar R."/>
            <person name="Salamov A."/>
            <person name="Schmutz J."/>
            <person name="Shapiro H."/>
            <person name="Lindquist E."/>
            <person name="Lucas S."/>
            <person name="Rokhsar D."/>
            <person name="Grigoriev I.V."/>
        </authorList>
    </citation>
    <scope>NUCLEOTIDE SEQUENCE [LARGE SCALE GENOMIC DNA]</scope>
</reference>
<protein>
    <recommendedName>
        <fullName evidence="3">Protein kinase domain-containing protein</fullName>
    </recommendedName>
</protein>
<dbReference type="InParanoid" id="D8SLE0"/>
<evidence type="ECO:0008006" key="3">
    <source>
        <dbReference type="Google" id="ProtNLM"/>
    </source>
</evidence>
<proteinExistence type="predicted"/>
<dbReference type="Gramene" id="EFJ14758">
    <property type="protein sequence ID" value="EFJ14758"/>
    <property type="gene ID" value="SELMODRAFT_423347"/>
</dbReference>
<dbReference type="InterPro" id="IPR011009">
    <property type="entry name" value="Kinase-like_dom_sf"/>
</dbReference>
<dbReference type="PANTHER" id="PTHR37171">
    <property type="entry name" value="SERINE/THREONINE-PROTEIN KINASE YRZF-RELATED"/>
    <property type="match status" value="1"/>
</dbReference>
<dbReference type="PANTHER" id="PTHR37171:SF1">
    <property type="entry name" value="SERINE_THREONINE-PROTEIN KINASE YRZF-RELATED"/>
    <property type="match status" value="1"/>
</dbReference>
<name>D8SLE0_SELML</name>
<organism evidence="2">
    <name type="scientific">Selaginella moellendorffii</name>
    <name type="common">Spikemoss</name>
    <dbReference type="NCBI Taxonomy" id="88036"/>
    <lineage>
        <taxon>Eukaryota</taxon>
        <taxon>Viridiplantae</taxon>
        <taxon>Streptophyta</taxon>
        <taxon>Embryophyta</taxon>
        <taxon>Tracheophyta</taxon>
        <taxon>Lycopodiopsida</taxon>
        <taxon>Selaginellales</taxon>
        <taxon>Selaginellaceae</taxon>
        <taxon>Selaginella</taxon>
    </lineage>
</organism>
<accession>D8SLE0</accession>
<dbReference type="KEGG" id="smo:SELMODRAFT_423347"/>
<gene>
    <name evidence="1" type="ORF">SELMODRAFT_423347</name>
</gene>
<dbReference type="HOGENOM" id="CLU_600506_0_0_1"/>
<keyword evidence="2" id="KW-1185">Reference proteome</keyword>
<evidence type="ECO:0000313" key="2">
    <source>
        <dbReference type="Proteomes" id="UP000001514"/>
    </source>
</evidence>
<dbReference type="EMBL" id="GL377626">
    <property type="protein sequence ID" value="EFJ14758.1"/>
    <property type="molecule type" value="Genomic_DNA"/>
</dbReference>
<dbReference type="InterPro" id="IPR052396">
    <property type="entry name" value="Meiotic_Drive_Suppr_Kinase"/>
</dbReference>
<dbReference type="AlphaFoldDB" id="D8SLE0"/>
<dbReference type="Proteomes" id="UP000001514">
    <property type="component" value="Unassembled WGS sequence"/>
</dbReference>
<evidence type="ECO:0000313" key="1">
    <source>
        <dbReference type="EMBL" id="EFJ14758.1"/>
    </source>
</evidence>
<dbReference type="SUPFAM" id="SSF56112">
    <property type="entry name" value="Protein kinase-like (PK-like)"/>
    <property type="match status" value="1"/>
</dbReference>
<sequence length="448" mass="50412">MHRGGYSVGRWDIEADIQSWYGQLPDRPPLYSFFTIYYWNYLSQMVGLFRDKHEEIFGSFESGTIARPEGCLFRRGVATPFLLDFFNLPDKLDLVQDRLVNYMEITGARFGVLTNLNSSWLCKRATANELLVSSQSPDPRVGVEETKQELKRSMRTRWRWKEGLPPLTGVRSVLPKLDFSPVLEILCKLSNIRKIVDKAVTDDGFKEATKYAGQDVVVNIRDLTSHYKAGINHGLATLATEVDCYTRLENVQGSAVPKLLSWGFLKGAMFVFVMMTDGGFSALEQCSNPSKFILSDEGETLKQAMECLRAIHKRGIAIRDIDTSKVVSKVDEAGKLHVKLVGFGGALITEVLSQEWYEATARDVALLEKACDPLSPEKLIAEVDRKRLLGKARRDEELQANSKNLEIFKIDWKGDPPLFLSSSAAALRCRHKLTSRSPLYSVAVDEAE</sequence>